<dbReference type="AlphaFoldDB" id="H2YWZ2"/>
<dbReference type="HOGENOM" id="CLU_2511994_0_0_1"/>
<organism evidence="5 6">
    <name type="scientific">Ciona savignyi</name>
    <name type="common">Pacific transparent sea squirt</name>
    <dbReference type="NCBI Taxonomy" id="51511"/>
    <lineage>
        <taxon>Eukaryota</taxon>
        <taxon>Metazoa</taxon>
        <taxon>Chordata</taxon>
        <taxon>Tunicata</taxon>
        <taxon>Ascidiacea</taxon>
        <taxon>Phlebobranchia</taxon>
        <taxon>Cionidae</taxon>
        <taxon>Ciona</taxon>
    </lineage>
</organism>
<keyword evidence="6" id="KW-1185">Reference proteome</keyword>
<evidence type="ECO:0000256" key="4">
    <source>
        <dbReference type="ARBA" id="ARBA00023157"/>
    </source>
</evidence>
<comment type="subcellular location">
    <subcellularLocation>
        <location evidence="1">Secreted</location>
    </subcellularLocation>
</comment>
<comment type="similarity">
    <text evidence="2">Belongs to the beta-microseminoprotein family.</text>
</comment>
<dbReference type="OMA" id="SLWQDCK"/>
<reference evidence="6" key="1">
    <citation type="submission" date="2003-08" db="EMBL/GenBank/DDBJ databases">
        <authorList>
            <person name="Birren B."/>
            <person name="Nusbaum C."/>
            <person name="Abebe A."/>
            <person name="Abouelleil A."/>
            <person name="Adekoya E."/>
            <person name="Ait-zahra M."/>
            <person name="Allen N."/>
            <person name="Allen T."/>
            <person name="An P."/>
            <person name="Anderson M."/>
            <person name="Anderson S."/>
            <person name="Arachchi H."/>
            <person name="Armbruster J."/>
            <person name="Bachantsang P."/>
            <person name="Baldwin J."/>
            <person name="Barry A."/>
            <person name="Bayul T."/>
            <person name="Blitshsteyn B."/>
            <person name="Bloom T."/>
            <person name="Blye J."/>
            <person name="Boguslavskiy L."/>
            <person name="Borowsky M."/>
            <person name="Boukhgalter B."/>
            <person name="Brunache A."/>
            <person name="Butler J."/>
            <person name="Calixte N."/>
            <person name="Calvo S."/>
            <person name="Camarata J."/>
            <person name="Campo K."/>
            <person name="Chang J."/>
            <person name="Cheshatsang Y."/>
            <person name="Citroen M."/>
            <person name="Collymore A."/>
            <person name="Considine T."/>
            <person name="Cook A."/>
            <person name="Cooke P."/>
            <person name="Corum B."/>
            <person name="Cuomo C."/>
            <person name="David R."/>
            <person name="Dawoe T."/>
            <person name="Degray S."/>
            <person name="Dodge S."/>
            <person name="Dooley K."/>
            <person name="Dorje P."/>
            <person name="Dorjee K."/>
            <person name="Dorris L."/>
            <person name="Duffey N."/>
            <person name="Dupes A."/>
            <person name="Elkins T."/>
            <person name="Engels R."/>
            <person name="Erickson J."/>
            <person name="Farina A."/>
            <person name="Faro S."/>
            <person name="Ferreira P."/>
            <person name="Fischer H."/>
            <person name="Fitzgerald M."/>
            <person name="Foley K."/>
            <person name="Gage D."/>
            <person name="Galagan J."/>
            <person name="Gearin G."/>
            <person name="Gnerre S."/>
            <person name="Gnirke A."/>
            <person name="Goyette A."/>
            <person name="Graham J."/>
            <person name="Grandbois E."/>
            <person name="Gyaltsen K."/>
            <person name="Hafez N."/>
            <person name="Hagopian D."/>
            <person name="Hagos B."/>
            <person name="Hall J."/>
            <person name="Hatcher B."/>
            <person name="Heller A."/>
            <person name="Higgins H."/>
            <person name="Honan T."/>
            <person name="Horn A."/>
            <person name="Houde N."/>
            <person name="Hughes L."/>
            <person name="Hulme W."/>
            <person name="Husby E."/>
            <person name="Iliev I."/>
            <person name="Jaffe D."/>
            <person name="Jones C."/>
            <person name="Kamal M."/>
            <person name="Kamat A."/>
            <person name="Kamvysselis M."/>
            <person name="Karlsson E."/>
            <person name="Kells C."/>
            <person name="Kieu A."/>
            <person name="Kisner P."/>
            <person name="Kodira C."/>
            <person name="Kulbokas E."/>
            <person name="Labutti K."/>
            <person name="Lama D."/>
            <person name="Landers T."/>
            <person name="Leger J."/>
            <person name="Levine S."/>
            <person name="Lewis D."/>
            <person name="Lewis T."/>
            <person name="Lindblad-toh K."/>
            <person name="Liu X."/>
            <person name="Lokyitsang T."/>
            <person name="Lokyitsang Y."/>
            <person name="Lucien O."/>
            <person name="Lui A."/>
            <person name="Ma L.J."/>
            <person name="Mabbitt R."/>
            <person name="Macdonald J."/>
            <person name="Maclean C."/>
            <person name="Major J."/>
            <person name="Manning J."/>
            <person name="Marabella R."/>
            <person name="Maru K."/>
            <person name="Matthews C."/>
            <person name="Mauceli E."/>
            <person name="Mccarthy M."/>
            <person name="Mcdonough S."/>
            <person name="Mcghee T."/>
            <person name="Meldrim J."/>
            <person name="Meneus L."/>
            <person name="Mesirov J."/>
            <person name="Mihalev A."/>
            <person name="Mihova T."/>
            <person name="Mikkelsen T."/>
            <person name="Mlenga V."/>
            <person name="Moru K."/>
            <person name="Mozes J."/>
            <person name="Mulrain L."/>
            <person name="Munson G."/>
            <person name="Naylor J."/>
            <person name="Newes C."/>
            <person name="Nguyen C."/>
            <person name="Nguyen N."/>
            <person name="Nguyen T."/>
            <person name="Nicol R."/>
            <person name="Nielsen C."/>
            <person name="Nizzari M."/>
            <person name="Norbu C."/>
            <person name="Norbu N."/>
            <person name="O'donnell P."/>
            <person name="Okoawo O."/>
            <person name="O'leary S."/>
            <person name="Omotosho B."/>
            <person name="O'neill K."/>
            <person name="Osman S."/>
            <person name="Parker S."/>
            <person name="Perrin D."/>
            <person name="Phunkhang P."/>
            <person name="Piqani B."/>
            <person name="Purcell S."/>
            <person name="Rachupka T."/>
            <person name="Ramasamy U."/>
            <person name="Rameau R."/>
            <person name="Ray V."/>
            <person name="Raymond C."/>
            <person name="Retta R."/>
            <person name="Richardson S."/>
            <person name="Rise C."/>
            <person name="Rodriguez J."/>
            <person name="Rogers J."/>
            <person name="Rogov P."/>
            <person name="Rutman M."/>
            <person name="Schupbach R."/>
            <person name="Seaman C."/>
            <person name="Settipalli S."/>
            <person name="Sharpe T."/>
            <person name="Sheridan J."/>
            <person name="Sherpa N."/>
            <person name="Shi J."/>
            <person name="Smirnov S."/>
            <person name="Smith C."/>
            <person name="Sougnez C."/>
            <person name="Spencer B."/>
            <person name="Stalker J."/>
            <person name="Stange-thomann N."/>
            <person name="Stavropoulos S."/>
            <person name="Stetson K."/>
            <person name="Stone C."/>
            <person name="Stone S."/>
            <person name="Stubbs M."/>
            <person name="Talamas J."/>
            <person name="Tchuinga P."/>
            <person name="Tenzing P."/>
            <person name="Tesfaye S."/>
            <person name="Theodore J."/>
            <person name="Thoulutsang Y."/>
            <person name="Topham K."/>
            <person name="Towey S."/>
            <person name="Tsamla T."/>
            <person name="Tsomo N."/>
            <person name="Vallee D."/>
            <person name="Vassiliev H."/>
            <person name="Venkataraman V."/>
            <person name="Vinson J."/>
            <person name="Vo A."/>
            <person name="Wade C."/>
            <person name="Wang S."/>
            <person name="Wangchuk T."/>
            <person name="Wangdi T."/>
            <person name="Whittaker C."/>
            <person name="Wilkinson J."/>
            <person name="Wu Y."/>
            <person name="Wyman D."/>
            <person name="Yadav S."/>
            <person name="Yang S."/>
            <person name="Yang X."/>
            <person name="Yeager S."/>
            <person name="Yee E."/>
            <person name="Young G."/>
            <person name="Zainoun J."/>
            <person name="Zembeck L."/>
            <person name="Zimmer A."/>
            <person name="Zody M."/>
            <person name="Lander E."/>
        </authorList>
    </citation>
    <scope>NUCLEOTIDE SEQUENCE [LARGE SCALE GENOMIC DNA]</scope>
</reference>
<dbReference type="Gene3D" id="2.60.40.1900">
    <property type="entry name" value="Beta-microseminoprotein (PSP94) domain"/>
    <property type="match status" value="1"/>
</dbReference>
<protein>
    <submittedName>
        <fullName evidence="5">Uncharacterized protein</fullName>
    </submittedName>
</protein>
<dbReference type="GO" id="GO:0005576">
    <property type="term" value="C:extracellular region"/>
    <property type="evidence" value="ECO:0007669"/>
    <property type="project" value="UniProtKB-SubCell"/>
</dbReference>
<sequence length="85" mass="10066">MGFKWKESPDKGCKLCRCVVTNGSLWQDCKTLPRPTSWAENCRKVRKNCRYSVVRSDDPTQSCKVLAYTIYRYKIWVADREHFLN</sequence>
<keyword evidence="4" id="KW-1015">Disulfide bond</keyword>
<dbReference type="GeneTree" id="ENSGT00390000016310"/>
<evidence type="ECO:0000313" key="5">
    <source>
        <dbReference type="Ensembl" id="ENSCSAVP00000009853.1"/>
    </source>
</evidence>
<dbReference type="InParanoid" id="H2YWZ2"/>
<proteinExistence type="inferred from homology"/>
<dbReference type="Ensembl" id="ENSCSAVT00000009971.1">
    <property type="protein sequence ID" value="ENSCSAVP00000009853.1"/>
    <property type="gene ID" value="ENSCSAVG00000005790.1"/>
</dbReference>
<dbReference type="Proteomes" id="UP000007875">
    <property type="component" value="Unassembled WGS sequence"/>
</dbReference>
<keyword evidence="3" id="KW-0964">Secreted</keyword>
<accession>H2YWZ2</accession>
<name>H2YWZ2_CIOSA</name>
<evidence type="ECO:0000313" key="6">
    <source>
        <dbReference type="Proteomes" id="UP000007875"/>
    </source>
</evidence>
<evidence type="ECO:0000256" key="2">
    <source>
        <dbReference type="ARBA" id="ARBA00010352"/>
    </source>
</evidence>
<dbReference type="Pfam" id="PF05825">
    <property type="entry name" value="PSP94"/>
    <property type="match status" value="1"/>
</dbReference>
<evidence type="ECO:0000256" key="1">
    <source>
        <dbReference type="ARBA" id="ARBA00004613"/>
    </source>
</evidence>
<evidence type="ECO:0000256" key="3">
    <source>
        <dbReference type="ARBA" id="ARBA00022525"/>
    </source>
</evidence>
<reference evidence="5" key="2">
    <citation type="submission" date="2025-08" db="UniProtKB">
        <authorList>
            <consortium name="Ensembl"/>
        </authorList>
    </citation>
    <scope>IDENTIFICATION</scope>
</reference>
<dbReference type="InterPro" id="IPR008735">
    <property type="entry name" value="PSP94"/>
</dbReference>
<reference evidence="5" key="3">
    <citation type="submission" date="2025-09" db="UniProtKB">
        <authorList>
            <consortium name="Ensembl"/>
        </authorList>
    </citation>
    <scope>IDENTIFICATION</scope>
</reference>